<evidence type="ECO:0000313" key="4">
    <source>
        <dbReference type="EMBL" id="UWZ78858.1"/>
    </source>
</evidence>
<dbReference type="CDD" id="cd01071">
    <property type="entry name" value="PBP2_PhnD_like"/>
    <property type="match status" value="1"/>
</dbReference>
<dbReference type="InterPro" id="IPR005770">
    <property type="entry name" value="PhnD"/>
</dbReference>
<dbReference type="SUPFAM" id="SSF53850">
    <property type="entry name" value="Periplasmic binding protein-like II"/>
    <property type="match status" value="1"/>
</dbReference>
<protein>
    <submittedName>
        <fullName evidence="4">Phosphate/phosphite/phosphonate ABC transporter substrate-binding protein</fullName>
    </submittedName>
</protein>
<dbReference type="PANTHER" id="PTHR35841">
    <property type="entry name" value="PHOSPHONATES-BINDING PERIPLASMIC PROTEIN"/>
    <property type="match status" value="1"/>
</dbReference>
<dbReference type="NCBIfam" id="TIGR01098">
    <property type="entry name" value="3A0109s03R"/>
    <property type="match status" value="1"/>
</dbReference>
<evidence type="ECO:0000313" key="5">
    <source>
        <dbReference type="Proteomes" id="UP001060414"/>
    </source>
</evidence>
<reference evidence="4" key="1">
    <citation type="journal article" date="2022" name="Environ. Microbiol.">
        <title>Geoalkalibacter halelectricus SAP #1 sp. nov. possessing extracellular electron transfer and mineral#reducing capabilities from a haloalkaline environment.</title>
        <authorList>
            <person name="Yadav S."/>
            <person name="Singh R."/>
            <person name="Sundharam S.S."/>
            <person name="Chaudhary S."/>
            <person name="Krishnamurthi S."/>
            <person name="Patil S.A."/>
        </authorList>
    </citation>
    <scope>NUCLEOTIDE SEQUENCE</scope>
    <source>
        <strain evidence="4">SAP-1</strain>
    </source>
</reference>
<dbReference type="EMBL" id="CP092109">
    <property type="protein sequence ID" value="UWZ78858.1"/>
    <property type="molecule type" value="Genomic_DNA"/>
</dbReference>
<proteinExistence type="inferred from homology"/>
<dbReference type="RefSeq" id="WP_260747218.1">
    <property type="nucleotide sequence ID" value="NZ_CP092109.1"/>
</dbReference>
<dbReference type="Proteomes" id="UP001060414">
    <property type="component" value="Chromosome"/>
</dbReference>
<dbReference type="Gene3D" id="3.40.190.10">
    <property type="entry name" value="Periplasmic binding protein-like II"/>
    <property type="match status" value="2"/>
</dbReference>
<evidence type="ECO:0000256" key="3">
    <source>
        <dbReference type="SAM" id="SignalP"/>
    </source>
</evidence>
<evidence type="ECO:0000256" key="1">
    <source>
        <dbReference type="ARBA" id="ARBA00007162"/>
    </source>
</evidence>
<sequence>MMRLWSIKRVLLAALMLALVQSAGAAKPAAAETLTIGLIPELNVFKQMERFRPLGAYLSRETGVEIRFTILSRYGNLVESFQRDGMDGAFFGSFTGALAIEQLGVVPLARPVNLDGESTYHGVIYARKDSGIRDFADMRDKKFAFVEKATTAGYVYPLAYLRENGVESLDNHFAEYFFAGSHDATIYAVLDGKADLGASKNSVFDWVRAADPRVDAEIEVLALSGNVPSNGLCVRPDLDPGIRERLKQVLLRLHESAEGRKVLERFNALRFIETSVADYAPVYAWAERAGIDLKHYDYENR</sequence>
<dbReference type="Pfam" id="PF12974">
    <property type="entry name" value="Phosphonate-bd"/>
    <property type="match status" value="1"/>
</dbReference>
<dbReference type="PANTHER" id="PTHR35841:SF1">
    <property type="entry name" value="PHOSPHONATES-BINDING PERIPLASMIC PROTEIN"/>
    <property type="match status" value="1"/>
</dbReference>
<feature type="chain" id="PRO_5047509007" evidence="3">
    <location>
        <begin position="26"/>
        <end position="301"/>
    </location>
</feature>
<accession>A0ABY5ZIF8</accession>
<name>A0ABY5ZIF8_9BACT</name>
<feature type="signal peptide" evidence="3">
    <location>
        <begin position="1"/>
        <end position="25"/>
    </location>
</feature>
<evidence type="ECO:0000256" key="2">
    <source>
        <dbReference type="ARBA" id="ARBA00022729"/>
    </source>
</evidence>
<organism evidence="4 5">
    <name type="scientific">Geoalkalibacter halelectricus</name>
    <dbReference type="NCBI Taxonomy" id="2847045"/>
    <lineage>
        <taxon>Bacteria</taxon>
        <taxon>Pseudomonadati</taxon>
        <taxon>Thermodesulfobacteriota</taxon>
        <taxon>Desulfuromonadia</taxon>
        <taxon>Desulfuromonadales</taxon>
        <taxon>Geoalkalibacteraceae</taxon>
        <taxon>Geoalkalibacter</taxon>
    </lineage>
</organism>
<keyword evidence="5" id="KW-1185">Reference proteome</keyword>
<gene>
    <name evidence="4" type="ORF">L9S41_14385</name>
</gene>
<comment type="similarity">
    <text evidence="1">Belongs to the phosphate/phosphite/phosphonate binding protein family.</text>
</comment>
<keyword evidence="2 3" id="KW-0732">Signal</keyword>